<dbReference type="RefSeq" id="WP_154799431.1">
    <property type="nucleotide sequence ID" value="NZ_CP052757.1"/>
</dbReference>
<dbReference type="PANTHER" id="PTHR32182:SF22">
    <property type="entry name" value="ATP-DEPENDENT ENDONUCLEASE, OLD FAMILY-RELATED"/>
    <property type="match status" value="1"/>
</dbReference>
<dbReference type="Pfam" id="PF13304">
    <property type="entry name" value="AAA_21"/>
    <property type="match status" value="1"/>
</dbReference>
<dbReference type="GO" id="GO:0005524">
    <property type="term" value="F:ATP binding"/>
    <property type="evidence" value="ECO:0007669"/>
    <property type="project" value="UniProtKB-KW"/>
</dbReference>
<evidence type="ECO:0000313" key="4">
    <source>
        <dbReference type="Proteomes" id="UP000451354"/>
    </source>
</evidence>
<reference evidence="3 4" key="1">
    <citation type="journal article" date="2022" name="Int. J. Syst. Evol. Microbiol.">
        <title>Cellulosimicrobium protaetiae sp. nov., isolated from the gut of the larva of Protaetia brevitarsis seulensis.</title>
        <authorList>
            <person name="Le Han H."/>
            <person name="Nguyen T.T.H."/>
            <person name="Li Z."/>
            <person name="Shin N.R."/>
            <person name="Kim S.G."/>
        </authorList>
    </citation>
    <scope>NUCLEOTIDE SEQUENCE [LARGE SCALE GENOMIC DNA]</scope>
    <source>
        <strain evidence="3 4">BI34</strain>
    </source>
</reference>
<dbReference type="Gene3D" id="3.40.50.300">
    <property type="entry name" value="P-loop containing nucleotide triphosphate hydrolases"/>
    <property type="match status" value="2"/>
</dbReference>
<dbReference type="GO" id="GO:0016887">
    <property type="term" value="F:ATP hydrolysis activity"/>
    <property type="evidence" value="ECO:0007669"/>
    <property type="project" value="InterPro"/>
</dbReference>
<evidence type="ECO:0000313" key="3">
    <source>
        <dbReference type="EMBL" id="QJW37829.1"/>
    </source>
</evidence>
<dbReference type="GO" id="GO:0000731">
    <property type="term" value="P:DNA synthesis involved in DNA repair"/>
    <property type="evidence" value="ECO:0007669"/>
    <property type="project" value="TreeGrafter"/>
</dbReference>
<keyword evidence="1" id="KW-0227">DNA damage</keyword>
<dbReference type="OrthoDB" id="104167at2"/>
<dbReference type="Proteomes" id="UP000451354">
    <property type="component" value="Chromosome"/>
</dbReference>
<dbReference type="PANTHER" id="PTHR32182">
    <property type="entry name" value="DNA REPLICATION AND REPAIR PROTEIN RECF"/>
    <property type="match status" value="1"/>
</dbReference>
<keyword evidence="4" id="KW-1185">Reference proteome</keyword>
<feature type="domain" description="ATPase AAA-type core" evidence="2">
    <location>
        <begin position="23"/>
        <end position="381"/>
    </location>
</feature>
<accession>A0A6M5ULV3</accession>
<sequence>MLESLSLKNFKSFANARIPLAPFTLVIGANGAGKSNFFDALRLLRAIGEGRSVRDALEGHALPGATTATAVAGVRGGAGAITHFLSGSQIFSISAIIRNGYTRIQYDVEIDASKYRVVNEELRSSSHAGSYVFSTKPDTGPLDQLEESPVITARFHKMSRGLNPRRDFSPHEFILSQFTGRRAESRANEEVADLVREEFAAITPLELRPEVLRQYSPRGRADLGEHGENFASVVANLWDRANAPQFRFVSESGRSQLEEFVDSDARDSMAALKSWLGEITPRTITEVLTQQTPTGEVIFAVREEPYDDPIAAPSLSDGTLRFAALALVATATPGRRALVVEEIENGINPSRVALLVQMLEQATADSQVQVIASSHSPAVLDYAGERAVESAVVIGWDEENQSSRPVLIKSLPSFEEVRKHESLGDLQVEGWLQLAAGM</sequence>
<evidence type="ECO:0000259" key="2">
    <source>
        <dbReference type="Pfam" id="PF13304"/>
    </source>
</evidence>
<gene>
    <name evidence="3" type="ORF">FIC82_018295</name>
</gene>
<dbReference type="InterPro" id="IPR014555">
    <property type="entry name" value="RecF-like"/>
</dbReference>
<keyword evidence="3" id="KW-0547">Nucleotide-binding</keyword>
<dbReference type="AlphaFoldDB" id="A0A6M5ULV3"/>
<protein>
    <submittedName>
        <fullName evidence="3">ATP-binding protein</fullName>
    </submittedName>
</protein>
<dbReference type="PIRSF" id="PIRSF029347">
    <property type="entry name" value="RecF"/>
    <property type="match status" value="1"/>
</dbReference>
<proteinExistence type="predicted"/>
<keyword evidence="3" id="KW-0067">ATP-binding</keyword>
<dbReference type="GO" id="GO:0009432">
    <property type="term" value="P:SOS response"/>
    <property type="evidence" value="ECO:0007669"/>
    <property type="project" value="UniProtKB-KW"/>
</dbReference>
<dbReference type="EMBL" id="CP052757">
    <property type="protein sequence ID" value="QJW37829.1"/>
    <property type="molecule type" value="Genomic_DNA"/>
</dbReference>
<dbReference type="InterPro" id="IPR003959">
    <property type="entry name" value="ATPase_AAA_core"/>
</dbReference>
<organism evidence="3 4">
    <name type="scientific">Cellulosimicrobium protaetiae</name>
    <dbReference type="NCBI Taxonomy" id="2587808"/>
    <lineage>
        <taxon>Bacteria</taxon>
        <taxon>Bacillati</taxon>
        <taxon>Actinomycetota</taxon>
        <taxon>Actinomycetes</taxon>
        <taxon>Micrococcales</taxon>
        <taxon>Promicromonosporaceae</taxon>
        <taxon>Cellulosimicrobium</taxon>
    </lineage>
</organism>
<keyword evidence="1" id="KW-0742">SOS response</keyword>
<dbReference type="InterPro" id="IPR027417">
    <property type="entry name" value="P-loop_NTPase"/>
</dbReference>
<name>A0A6M5ULV3_9MICO</name>
<dbReference type="SUPFAM" id="SSF52540">
    <property type="entry name" value="P-loop containing nucleoside triphosphate hydrolases"/>
    <property type="match status" value="1"/>
</dbReference>
<dbReference type="KEGG" id="cprt:FIC82_018295"/>
<dbReference type="GO" id="GO:0006302">
    <property type="term" value="P:double-strand break repair"/>
    <property type="evidence" value="ECO:0007669"/>
    <property type="project" value="TreeGrafter"/>
</dbReference>
<evidence type="ECO:0000256" key="1">
    <source>
        <dbReference type="ARBA" id="ARBA00023236"/>
    </source>
</evidence>